<organism evidence="3">
    <name type="scientific">Phaeocystis antarctica</name>
    <dbReference type="NCBI Taxonomy" id="33657"/>
    <lineage>
        <taxon>Eukaryota</taxon>
        <taxon>Haptista</taxon>
        <taxon>Haptophyta</taxon>
        <taxon>Prymnesiophyceae</taxon>
        <taxon>Phaeocystales</taxon>
        <taxon>Phaeocystaceae</taxon>
        <taxon>Phaeocystis</taxon>
    </lineage>
</organism>
<dbReference type="InterPro" id="IPR023222">
    <property type="entry name" value="PsbQ-like_dom_sf"/>
</dbReference>
<accession>A0A7S0NG03</accession>
<dbReference type="Gene3D" id="1.20.120.290">
    <property type="entry name" value="Oxygen-evolving enhancer protein 3 (PsbQ), four-helix up-down bundle"/>
    <property type="match status" value="1"/>
</dbReference>
<keyword evidence="2" id="KW-0732">Signal</keyword>
<protein>
    <submittedName>
        <fullName evidence="3">Uncharacterized protein</fullName>
    </submittedName>
</protein>
<name>A0A7S0NG03_9EUKA</name>
<feature type="chain" id="PRO_5031220303" evidence="2">
    <location>
        <begin position="16"/>
        <end position="201"/>
    </location>
</feature>
<dbReference type="EMBL" id="HBEP01037259">
    <property type="protein sequence ID" value="CAD8511444.1"/>
    <property type="molecule type" value="Transcribed_RNA"/>
</dbReference>
<evidence type="ECO:0000256" key="2">
    <source>
        <dbReference type="SAM" id="SignalP"/>
    </source>
</evidence>
<sequence length="201" mass="21843">MKLALVCLGVACGDALKLSCRAPTTAVHRRAFLGSAATAASLLVCPPAFAAGKVKEFRTLDDYQKQKAEEKKEEVLYTKFESLRERAGQTKSFDDYAAKGEWEPISDLARAWDSTIRKDVLEQAAKSLSGDEQVEAQRISKAMLADLKGLDKLAKAKNADDVPKTSAALRGHVLEFIKLEPKRLAQRFGESGGSDGAVEDL</sequence>
<feature type="signal peptide" evidence="2">
    <location>
        <begin position="1"/>
        <end position="15"/>
    </location>
</feature>
<dbReference type="SUPFAM" id="SSF101112">
    <property type="entry name" value="Oxygen-evolving enhancer protein 3"/>
    <property type="match status" value="1"/>
</dbReference>
<evidence type="ECO:0000256" key="1">
    <source>
        <dbReference type="ARBA" id="ARBA00023078"/>
    </source>
</evidence>
<reference evidence="3" key="1">
    <citation type="submission" date="2021-01" db="EMBL/GenBank/DDBJ databases">
        <authorList>
            <person name="Corre E."/>
            <person name="Pelletier E."/>
            <person name="Niang G."/>
            <person name="Scheremetjew M."/>
            <person name="Finn R."/>
            <person name="Kale V."/>
            <person name="Holt S."/>
            <person name="Cochrane G."/>
            <person name="Meng A."/>
            <person name="Brown T."/>
            <person name="Cohen L."/>
        </authorList>
    </citation>
    <scope>NUCLEOTIDE SEQUENCE</scope>
    <source>
        <strain evidence="3">CCMP1374</strain>
    </source>
</reference>
<dbReference type="AlphaFoldDB" id="A0A7S0NG03"/>
<keyword evidence="1" id="KW-0793">Thylakoid</keyword>
<evidence type="ECO:0000313" key="3">
    <source>
        <dbReference type="EMBL" id="CAD8511444.1"/>
    </source>
</evidence>
<proteinExistence type="predicted"/>
<gene>
    <name evidence="3" type="ORF">PANT1444_LOCUS21101</name>
</gene>